<dbReference type="EMBL" id="JAJEQN010000001">
    <property type="protein sequence ID" value="MCC2220099.1"/>
    <property type="molecule type" value="Genomic_DNA"/>
</dbReference>
<feature type="domain" description="Nudix hydrolase" evidence="10">
    <location>
        <begin position="173"/>
        <end position="297"/>
    </location>
</feature>
<evidence type="ECO:0000313" key="12">
    <source>
        <dbReference type="Proteomes" id="UP001198200"/>
    </source>
</evidence>
<accession>A0AAE3E1S1</accession>
<dbReference type="Gene3D" id="3.90.79.10">
    <property type="entry name" value="Nucleoside Triphosphate Pyrophosphohydrolase"/>
    <property type="match status" value="1"/>
</dbReference>
<evidence type="ECO:0000313" key="11">
    <source>
        <dbReference type="EMBL" id="MCC2220099.1"/>
    </source>
</evidence>
<comment type="similarity">
    <text evidence="3">Belongs to the Nudix hydrolase family. NudC subfamily.</text>
</comment>
<dbReference type="CDD" id="cd03429">
    <property type="entry name" value="NUDIX_NADH_pyrophosphatase_Nudt13"/>
    <property type="match status" value="1"/>
</dbReference>
<dbReference type="Pfam" id="PF00293">
    <property type="entry name" value="NUDIX"/>
    <property type="match status" value="1"/>
</dbReference>
<gene>
    <name evidence="11" type="primary">nudC</name>
    <name evidence="11" type="ORF">LKD48_00350</name>
</gene>
<dbReference type="GO" id="GO:0019677">
    <property type="term" value="P:NAD+ catabolic process"/>
    <property type="evidence" value="ECO:0007669"/>
    <property type="project" value="TreeGrafter"/>
</dbReference>
<dbReference type="PANTHER" id="PTHR42904:SF6">
    <property type="entry name" value="NAD-CAPPED RNA HYDROLASE NUDT12"/>
    <property type="match status" value="1"/>
</dbReference>
<dbReference type="InterPro" id="IPR020084">
    <property type="entry name" value="NUDIX_hydrolase_CS"/>
</dbReference>
<keyword evidence="5" id="KW-0479">Metal-binding</keyword>
<dbReference type="SUPFAM" id="SSF55811">
    <property type="entry name" value="Nudix"/>
    <property type="match status" value="1"/>
</dbReference>
<keyword evidence="12" id="KW-1185">Reference proteome</keyword>
<comment type="catalytic activity">
    <reaction evidence="9">
        <text>a 5'-end NAD(+)-phospho-ribonucleoside in mRNA + H2O = a 5'-end phospho-adenosine-phospho-ribonucleoside in mRNA + beta-nicotinamide D-ribonucleotide + 2 H(+)</text>
        <dbReference type="Rhea" id="RHEA:60876"/>
        <dbReference type="Rhea" id="RHEA-COMP:15698"/>
        <dbReference type="Rhea" id="RHEA-COMP:15719"/>
        <dbReference type="ChEBI" id="CHEBI:14649"/>
        <dbReference type="ChEBI" id="CHEBI:15377"/>
        <dbReference type="ChEBI" id="CHEBI:15378"/>
        <dbReference type="ChEBI" id="CHEBI:144029"/>
        <dbReference type="ChEBI" id="CHEBI:144051"/>
    </reaction>
    <physiologicalReaction direction="left-to-right" evidence="9">
        <dbReference type="Rhea" id="RHEA:60877"/>
    </physiologicalReaction>
</comment>
<comment type="caution">
    <text evidence="11">The sequence shown here is derived from an EMBL/GenBank/DDBJ whole genome shotgun (WGS) entry which is preliminary data.</text>
</comment>
<evidence type="ECO:0000256" key="4">
    <source>
        <dbReference type="ARBA" id="ARBA00012381"/>
    </source>
</evidence>
<evidence type="ECO:0000256" key="8">
    <source>
        <dbReference type="ARBA" id="ARBA00023027"/>
    </source>
</evidence>
<reference evidence="11 12" key="1">
    <citation type="submission" date="2021-10" db="EMBL/GenBank/DDBJ databases">
        <title>Anaerobic single-cell dispensing facilitates the cultivation of human gut bacteria.</title>
        <authorList>
            <person name="Afrizal A."/>
        </authorList>
    </citation>
    <scope>NUCLEOTIDE SEQUENCE [LARGE SCALE GENOMIC DNA]</scope>
    <source>
        <strain evidence="11 12">CLA-AA-H224</strain>
    </source>
</reference>
<protein>
    <recommendedName>
        <fullName evidence="4">NAD(+) diphosphatase</fullName>
        <ecNumber evidence="4">3.6.1.22</ecNumber>
    </recommendedName>
</protein>
<organism evidence="11 12">
    <name type="scientific">Anthropogastromicrobium aceti</name>
    <dbReference type="NCBI Taxonomy" id="2981768"/>
    <lineage>
        <taxon>Bacteria</taxon>
        <taxon>Bacillati</taxon>
        <taxon>Bacillota</taxon>
        <taxon>Clostridia</taxon>
        <taxon>Lachnospirales</taxon>
        <taxon>Lachnospiraceae</taxon>
        <taxon>Anthropogastromicrobium</taxon>
    </lineage>
</organism>
<dbReference type="GO" id="GO:0005829">
    <property type="term" value="C:cytosol"/>
    <property type="evidence" value="ECO:0007669"/>
    <property type="project" value="TreeGrafter"/>
</dbReference>
<dbReference type="PROSITE" id="PS51462">
    <property type="entry name" value="NUDIX"/>
    <property type="match status" value="1"/>
</dbReference>
<dbReference type="NCBIfam" id="NF001299">
    <property type="entry name" value="PRK00241.1"/>
    <property type="match status" value="1"/>
</dbReference>
<dbReference type="Proteomes" id="UP001198200">
    <property type="component" value="Unassembled WGS sequence"/>
</dbReference>
<dbReference type="GO" id="GO:0006742">
    <property type="term" value="P:NADP+ catabolic process"/>
    <property type="evidence" value="ECO:0007669"/>
    <property type="project" value="TreeGrafter"/>
</dbReference>
<dbReference type="EC" id="3.6.1.22" evidence="4"/>
<dbReference type="PANTHER" id="PTHR42904">
    <property type="entry name" value="NUDIX HYDROLASE, NUDC SUBFAMILY"/>
    <property type="match status" value="1"/>
</dbReference>
<comment type="cofactor">
    <cofactor evidence="2">
        <name>Zn(2+)</name>
        <dbReference type="ChEBI" id="CHEBI:29105"/>
    </cofactor>
</comment>
<evidence type="ECO:0000259" key="10">
    <source>
        <dbReference type="PROSITE" id="PS51462"/>
    </source>
</evidence>
<dbReference type="RefSeq" id="WP_308730800.1">
    <property type="nucleotide sequence ID" value="NZ_JAJEQN010000001.1"/>
</dbReference>
<evidence type="ECO:0000256" key="3">
    <source>
        <dbReference type="ARBA" id="ARBA00009595"/>
    </source>
</evidence>
<dbReference type="InterPro" id="IPR049734">
    <property type="entry name" value="NudC-like_C"/>
</dbReference>
<dbReference type="InterPro" id="IPR050241">
    <property type="entry name" value="NAD-cap_RNA_hydrolase_NudC"/>
</dbReference>
<dbReference type="InterPro" id="IPR015797">
    <property type="entry name" value="NUDIX_hydrolase-like_dom_sf"/>
</dbReference>
<dbReference type="PROSITE" id="PS00893">
    <property type="entry name" value="NUDIX_BOX"/>
    <property type="match status" value="1"/>
</dbReference>
<dbReference type="InterPro" id="IPR000086">
    <property type="entry name" value="NUDIX_hydrolase_dom"/>
</dbReference>
<evidence type="ECO:0000256" key="2">
    <source>
        <dbReference type="ARBA" id="ARBA00001947"/>
    </source>
</evidence>
<proteinExistence type="inferred from homology"/>
<dbReference type="Pfam" id="PF09297">
    <property type="entry name" value="Zn_ribbon_NUD"/>
    <property type="match status" value="1"/>
</dbReference>
<evidence type="ECO:0000256" key="7">
    <source>
        <dbReference type="ARBA" id="ARBA00022842"/>
    </source>
</evidence>
<evidence type="ECO:0000256" key="6">
    <source>
        <dbReference type="ARBA" id="ARBA00022801"/>
    </source>
</evidence>
<name>A0AAE3E1S1_9FIRM</name>
<evidence type="ECO:0000256" key="9">
    <source>
        <dbReference type="ARBA" id="ARBA00023679"/>
    </source>
</evidence>
<keyword evidence="8" id="KW-0520">NAD</keyword>
<dbReference type="AlphaFoldDB" id="A0AAE3E1S1"/>
<dbReference type="Gene3D" id="3.90.79.20">
    <property type="match status" value="1"/>
</dbReference>
<evidence type="ECO:0000256" key="5">
    <source>
        <dbReference type="ARBA" id="ARBA00022723"/>
    </source>
</evidence>
<dbReference type="GO" id="GO:0035529">
    <property type="term" value="F:NADH pyrophosphatase activity"/>
    <property type="evidence" value="ECO:0007669"/>
    <property type="project" value="TreeGrafter"/>
</dbReference>
<sequence>MIQDITPHQYDNHYIEYQPQITDFCICIKDGTALLCQDKKEKNSWYIPTFKELAEPLYGAVYLFAIDGRHYFLKQMTGKDDTGWIEDESNMTSGPSDRLQALENTKVLTGAWKNRRDMREIMPRFIAFAGITALQLDGWYRNNRYCGHCGGSLKKDHKERMLYCEKCGSRVYPRINPAVIIAVTKGSKLLMTKYAGRTYTRYALVAGFTEIGETLEQTVAREVMEETGIRVKNLRYYKSQPWSFTDTLLTGFFCEADGEQDIRLDKEELAVAEWIERDKIDQAQDSYDDLSLTNEMICYFRDHKDV</sequence>
<evidence type="ECO:0000256" key="1">
    <source>
        <dbReference type="ARBA" id="ARBA00001946"/>
    </source>
</evidence>
<dbReference type="InterPro" id="IPR015376">
    <property type="entry name" value="Znr_NADH_PPase"/>
</dbReference>
<dbReference type="GO" id="GO:0046872">
    <property type="term" value="F:metal ion binding"/>
    <property type="evidence" value="ECO:0007669"/>
    <property type="project" value="UniProtKB-KW"/>
</dbReference>
<comment type="cofactor">
    <cofactor evidence="1">
        <name>Mg(2+)</name>
        <dbReference type="ChEBI" id="CHEBI:18420"/>
    </cofactor>
</comment>
<keyword evidence="7" id="KW-0460">Magnesium</keyword>
<keyword evidence="6 11" id="KW-0378">Hydrolase</keyword>